<feature type="region of interest" description="Disordered" evidence="2">
    <location>
        <begin position="592"/>
        <end position="626"/>
    </location>
</feature>
<feature type="compositionally biased region" description="Polar residues" evidence="2">
    <location>
        <begin position="255"/>
        <end position="307"/>
    </location>
</feature>
<feature type="region of interest" description="Disordered" evidence="2">
    <location>
        <begin position="129"/>
        <end position="331"/>
    </location>
</feature>
<dbReference type="EMBL" id="JBEFKJ010000009">
    <property type="protein sequence ID" value="KAL2044175.1"/>
    <property type="molecule type" value="Genomic_DNA"/>
</dbReference>
<keyword evidence="5" id="KW-1185">Reference proteome</keyword>
<feature type="compositionally biased region" description="Basic and acidic residues" evidence="2">
    <location>
        <begin position="764"/>
        <end position="773"/>
    </location>
</feature>
<organism evidence="4 5">
    <name type="scientific">Stereocaulon virgatum</name>
    <dbReference type="NCBI Taxonomy" id="373712"/>
    <lineage>
        <taxon>Eukaryota</taxon>
        <taxon>Fungi</taxon>
        <taxon>Dikarya</taxon>
        <taxon>Ascomycota</taxon>
        <taxon>Pezizomycotina</taxon>
        <taxon>Lecanoromycetes</taxon>
        <taxon>OSLEUM clade</taxon>
        <taxon>Lecanoromycetidae</taxon>
        <taxon>Lecanorales</taxon>
        <taxon>Lecanorineae</taxon>
        <taxon>Stereocaulaceae</taxon>
        <taxon>Stereocaulon</taxon>
    </lineage>
</organism>
<feature type="region of interest" description="Disordered" evidence="2">
    <location>
        <begin position="505"/>
        <end position="537"/>
    </location>
</feature>
<dbReference type="InterPro" id="IPR013087">
    <property type="entry name" value="Znf_C2H2_type"/>
</dbReference>
<dbReference type="PROSITE" id="PS50157">
    <property type="entry name" value="ZINC_FINGER_C2H2_2"/>
    <property type="match status" value="1"/>
</dbReference>
<proteinExistence type="predicted"/>
<accession>A0ABR4AGA1</accession>
<feature type="compositionally biased region" description="Low complexity" evidence="2">
    <location>
        <begin position="1052"/>
        <end position="1064"/>
    </location>
</feature>
<feature type="region of interest" description="Disordered" evidence="2">
    <location>
        <begin position="386"/>
        <end position="418"/>
    </location>
</feature>
<sequence>MSYKRYNNANSHSPNYQQISGQAGHAQYQDQSRNIAVVQRDSYQPLKTYQQQAQPFTPQGASISAHENQEYGDSNASGTRLQDSRGNHANPGLTVNTSALGNLAYASSLGSNKPSLRQITDCNRAQNTASYDNDASVGTKFPASVEYGAGHGRTDSRGSSQEDASARSQAVLPGTSLNHTSSNGQSGYQGDQTGAAGYGQLQAQHTVPQATRPSTLSHYTNQPAHPPSGQAVKHPNSRNGSQSLQSPTIRAHQAEFNQSRGDSGNIHGSGQKRVQSPLQQAHPNTSATTGYRSKSSMQKAQTQQVTQVPAGPADRSQKTFQPSLSHSAPARNVQYSSGVDTHVDEANSRTITLIDNPYPSTADPSQVFNHFTYSRRQAEAEAVRKKAAEAGQAAAKPKSTPQEVIGAPSRSDINNETAKRTQMELEMKQMIEKMRDYKSKDPSLFSQIWEQIKKGQSAQRTASHSAPQDSSTSSRTVDGQLASPSITQAQLPPESDLPPAQLVEADRGRFPAQRLRRGGNKDTSLRNSPVPVNGQSVSAITPIQTPPVQRSGEAVPAPVPGIQTMRIAMQESHRTSSPPMPWVDPAITSAPIQRAQSSLSSASPKPASKSQQPFQPSKPGGTYWPENKKRSLAEAARKALTTAEPNIGKQITTDEIHEILNKHVSYTQMCEIFEHRGFVINRSQLARLIISTVPDFGATNDSITAAKPSSTVLAPPSNDPPPWPPQGSILHAGPFDTAYTSPYPALNAGPYAQGVRQQGPTPKESSDRPKTTWDARDLSATADAENGVNWADKSNLTKTSLSQFANDPGRIERHGRRPHINHLDDLGNGIPQPPTKQDLARKRKFGDIVDLTQISDDERPPQRPPFEAATLLNPSTMKGYGPAHIPSMLAAPLHMEKVAQQQGTSGLITAASAKDMSTNEFKYKASGREVLWNEEVVRPLNKRQDALRRSSYGPKTIARDILVALGKHPTMRPLNAHLDVLRDRFLSVNYDSDLGTFRWDLVDPGGDPAPVQTAPLLADGDVNDADDEDAVGLSGRSPINHHRSQISAAIDGGTVTTEGEPVTPATNLGLKAAKANPPRRGSGRPLRGGRIGSIVQSRTDGTESSSQQQPTSSQVRTGLSNQQQSPRHDPRTARKETSDQGFVQNNMNDQNLSRFAYNVPSSMSTPNAAGIAQVPLSDSSQSRTPASPLRQSNTPLGNPRSGKRGGRALGSKNKKPRPDKGISRNRTPDQTPHNSENPLPTRPRINTTTPTQPSGLRNAIIPMESTADIIGVRNAATPTHGVAVVIPSRSPSVAITPDTKSTTEKRPLKMPIPSGRYPSQPSYQVYRCHWEKCPAKLHNLETLRKHVRKHRGSLEKAPFPCLWANCYDSNLSVPNKAQDVSSGERECQRMNFESGEAWEKHIIGKHISAIAWELGDGPATHSSDYDSSDHMGESRSR</sequence>
<reference evidence="4 5" key="1">
    <citation type="submission" date="2024-09" db="EMBL/GenBank/DDBJ databases">
        <title>Rethinking Asexuality: The Enigmatic Case of Functional Sexual Genes in Lepraria (Stereocaulaceae).</title>
        <authorList>
            <person name="Doellman M."/>
            <person name="Sun Y."/>
            <person name="Barcenas-Pena A."/>
            <person name="Lumbsch H.T."/>
            <person name="Grewe F."/>
        </authorList>
    </citation>
    <scope>NUCLEOTIDE SEQUENCE [LARGE SCALE GENOMIC DNA]</scope>
    <source>
        <strain evidence="4 5">Mercado 3170</strain>
    </source>
</reference>
<feature type="compositionally biased region" description="Basic and acidic residues" evidence="2">
    <location>
        <begin position="1126"/>
        <end position="1138"/>
    </location>
</feature>
<feature type="region of interest" description="Disordered" evidence="2">
    <location>
        <begin position="1166"/>
        <end position="1258"/>
    </location>
</feature>
<evidence type="ECO:0000313" key="4">
    <source>
        <dbReference type="EMBL" id="KAL2044175.1"/>
    </source>
</evidence>
<feature type="compositionally biased region" description="Polar residues" evidence="2">
    <location>
        <begin position="1139"/>
        <end position="1149"/>
    </location>
</feature>
<keyword evidence="1" id="KW-0863">Zinc-finger</keyword>
<feature type="compositionally biased region" description="Low complexity" evidence="2">
    <location>
        <begin position="1237"/>
        <end position="1253"/>
    </location>
</feature>
<feature type="compositionally biased region" description="Polar residues" evidence="2">
    <location>
        <begin position="1224"/>
        <end position="1236"/>
    </location>
</feature>
<feature type="compositionally biased region" description="Polar residues" evidence="2">
    <location>
        <begin position="1"/>
        <end position="21"/>
    </location>
</feature>
<evidence type="ECO:0000256" key="2">
    <source>
        <dbReference type="SAM" id="MobiDB-lite"/>
    </source>
</evidence>
<keyword evidence="1" id="KW-0862">Zinc</keyword>
<feature type="compositionally biased region" description="Basic residues" evidence="2">
    <location>
        <begin position="1201"/>
        <end position="1215"/>
    </location>
</feature>
<dbReference type="Proteomes" id="UP001590950">
    <property type="component" value="Unassembled WGS sequence"/>
</dbReference>
<evidence type="ECO:0000259" key="3">
    <source>
        <dbReference type="PROSITE" id="PS50157"/>
    </source>
</evidence>
<feature type="compositionally biased region" description="Polar residues" evidence="2">
    <location>
        <begin position="1176"/>
        <end position="1196"/>
    </location>
</feature>
<feature type="region of interest" description="Disordered" evidence="2">
    <location>
        <begin position="747"/>
        <end position="773"/>
    </location>
</feature>
<evidence type="ECO:0000313" key="5">
    <source>
        <dbReference type="Proteomes" id="UP001590950"/>
    </source>
</evidence>
<feature type="compositionally biased region" description="Low complexity" evidence="2">
    <location>
        <begin position="1104"/>
        <end position="1114"/>
    </location>
</feature>
<feature type="compositionally biased region" description="Polar residues" evidence="2">
    <location>
        <begin position="201"/>
        <end position="223"/>
    </location>
</feature>
<keyword evidence="1" id="KW-0479">Metal-binding</keyword>
<feature type="compositionally biased region" description="Polar residues" evidence="2">
    <location>
        <begin position="69"/>
        <end position="81"/>
    </location>
</feature>
<feature type="compositionally biased region" description="Polar residues" evidence="2">
    <location>
        <begin position="157"/>
        <end position="168"/>
    </location>
</feature>
<dbReference type="PROSITE" id="PS00028">
    <property type="entry name" value="ZINC_FINGER_C2H2_1"/>
    <property type="match status" value="1"/>
</dbReference>
<feature type="domain" description="C2H2-type" evidence="3">
    <location>
        <begin position="1326"/>
        <end position="1355"/>
    </location>
</feature>
<feature type="region of interest" description="Disordered" evidence="2">
    <location>
        <begin position="806"/>
        <end position="837"/>
    </location>
</feature>
<feature type="compositionally biased region" description="Low complexity" evidence="2">
    <location>
        <begin position="389"/>
        <end position="398"/>
    </location>
</feature>
<feature type="compositionally biased region" description="Polar residues" evidence="2">
    <location>
        <begin position="175"/>
        <end position="192"/>
    </location>
</feature>
<comment type="caution">
    <text evidence="4">The sequence shown here is derived from an EMBL/GenBank/DDBJ whole genome shotgun (WGS) entry which is preliminary data.</text>
</comment>
<feature type="region of interest" description="Disordered" evidence="2">
    <location>
        <begin position="1050"/>
        <end position="1149"/>
    </location>
</feature>
<evidence type="ECO:0000256" key="1">
    <source>
        <dbReference type="PROSITE-ProRule" id="PRU00042"/>
    </source>
</evidence>
<gene>
    <name evidence="4" type="ORF">N7G274_002880</name>
</gene>
<feature type="compositionally biased region" description="Polar residues" evidence="2">
    <location>
        <begin position="1115"/>
        <end position="1125"/>
    </location>
</feature>
<feature type="region of interest" description="Disordered" evidence="2">
    <location>
        <begin position="1293"/>
        <end position="1316"/>
    </location>
</feature>
<feature type="compositionally biased region" description="Low complexity" evidence="2">
    <location>
        <begin position="593"/>
        <end position="619"/>
    </location>
</feature>
<protein>
    <recommendedName>
        <fullName evidence="3">C2H2-type domain-containing protein</fullName>
    </recommendedName>
</protein>
<feature type="region of interest" description="Disordered" evidence="2">
    <location>
        <begin position="455"/>
        <end position="479"/>
    </location>
</feature>
<name>A0ABR4AGA1_9LECA</name>
<feature type="compositionally biased region" description="Polar residues" evidence="2">
    <location>
        <begin position="237"/>
        <end position="248"/>
    </location>
</feature>
<feature type="region of interest" description="Disordered" evidence="2">
    <location>
        <begin position="1"/>
        <end position="30"/>
    </location>
</feature>
<feature type="region of interest" description="Disordered" evidence="2">
    <location>
        <begin position="69"/>
        <end position="94"/>
    </location>
</feature>